<dbReference type="CDD" id="cd04513">
    <property type="entry name" value="Glycosylasparaginase"/>
    <property type="match status" value="1"/>
</dbReference>
<dbReference type="PANTHER" id="PTHR10188">
    <property type="entry name" value="L-ASPARAGINASE"/>
    <property type="match status" value="1"/>
</dbReference>
<dbReference type="GO" id="GO:0005737">
    <property type="term" value="C:cytoplasm"/>
    <property type="evidence" value="ECO:0007669"/>
    <property type="project" value="TreeGrafter"/>
</dbReference>
<dbReference type="Pfam" id="PF01112">
    <property type="entry name" value="Asparaginase_2"/>
    <property type="match status" value="1"/>
</dbReference>
<dbReference type="Gene3D" id="3.60.20.30">
    <property type="entry name" value="(Glycosyl)asparaginase"/>
    <property type="match status" value="1"/>
</dbReference>
<dbReference type="InterPro" id="IPR029055">
    <property type="entry name" value="Ntn_hydrolases_N"/>
</dbReference>
<feature type="non-terminal residue" evidence="1">
    <location>
        <position position="258"/>
    </location>
</feature>
<name>A0A382RKD5_9ZZZZ</name>
<proteinExistence type="predicted"/>
<organism evidence="1">
    <name type="scientific">marine metagenome</name>
    <dbReference type="NCBI Taxonomy" id="408172"/>
    <lineage>
        <taxon>unclassified sequences</taxon>
        <taxon>metagenomes</taxon>
        <taxon>ecological metagenomes</taxon>
    </lineage>
</organism>
<evidence type="ECO:0008006" key="2">
    <source>
        <dbReference type="Google" id="ProtNLM"/>
    </source>
</evidence>
<evidence type="ECO:0000313" key="1">
    <source>
        <dbReference type="EMBL" id="SVC97625.1"/>
    </source>
</evidence>
<dbReference type="GO" id="GO:0016811">
    <property type="term" value="F:hydrolase activity, acting on carbon-nitrogen (but not peptide) bonds, in linear amides"/>
    <property type="evidence" value="ECO:0007669"/>
    <property type="project" value="UniProtKB-ARBA"/>
</dbReference>
<dbReference type="EMBL" id="UINC01122050">
    <property type="protein sequence ID" value="SVC97625.1"/>
    <property type="molecule type" value="Genomic_DNA"/>
</dbReference>
<dbReference type="SUPFAM" id="SSF56235">
    <property type="entry name" value="N-terminal nucleophile aminohydrolases (Ntn hydrolases)"/>
    <property type="match status" value="1"/>
</dbReference>
<protein>
    <recommendedName>
        <fullName evidence="2">Glycosylasparaginase</fullName>
    </recommendedName>
</protein>
<dbReference type="AlphaFoldDB" id="A0A382RKD5"/>
<dbReference type="InterPro" id="IPR000246">
    <property type="entry name" value="Peptidase_T2"/>
</dbReference>
<sequence>MATAKTKNHSIQTDSYPLFVSTWAFGKATNNKALETYQQGKSLLDAVEDGIRVTEADVSNASVGIGGIPNADGIVQLDACIMDGPDHRVGSVAAIEGIAHPISVARKVMEETPHVMLAGEGAQKFALDQGFQRTNLLTQTRQEEWKNWQKKSRKEAHSDAHDTITLLALDKNGDIAGGCSTSGWGYKLPGRVGDSPIIGGGLYIDNQVGAAGCTGKGENCMRYCSSFMVVEFMRSGLDPQNACIAAINRIASTDPLGL</sequence>
<dbReference type="PANTHER" id="PTHR10188:SF6">
    <property type="entry name" value="N(4)-(BETA-N-ACETYLGLUCOSAMINYL)-L-ASPARAGINASE"/>
    <property type="match status" value="1"/>
</dbReference>
<accession>A0A382RKD5</accession>
<gene>
    <name evidence="1" type="ORF">METZ01_LOCUS350479</name>
</gene>
<reference evidence="1" key="1">
    <citation type="submission" date="2018-05" db="EMBL/GenBank/DDBJ databases">
        <authorList>
            <person name="Lanie J.A."/>
            <person name="Ng W.-L."/>
            <person name="Kazmierczak K.M."/>
            <person name="Andrzejewski T.M."/>
            <person name="Davidsen T.M."/>
            <person name="Wayne K.J."/>
            <person name="Tettelin H."/>
            <person name="Glass J.I."/>
            <person name="Rusch D."/>
            <person name="Podicherti R."/>
            <person name="Tsui H.-C.T."/>
            <person name="Winkler M.E."/>
        </authorList>
    </citation>
    <scope>NUCLEOTIDE SEQUENCE</scope>
</reference>